<feature type="domain" description="Ig-like" evidence="2">
    <location>
        <begin position="166"/>
        <end position="264"/>
    </location>
</feature>
<evidence type="ECO:0000313" key="3">
    <source>
        <dbReference type="EMBL" id="CRK98051.1"/>
    </source>
</evidence>
<sequence>MWNVKWLSALLCIVNIRCSMIVVPETKSPHDLSNSIWHEVSTPVSDSSEEVIDTTTYVHEPFFEENSTQINMTTQLGSDVYLHCRVNDLREKMVSWVRRKGDQLHLITFGASIYISDSRYSLEFKQPNDWQLHIQYANERDEGQFECQINTSPPLILIVCLEVIVPRVDIVDERGLKTSDKFYKSGSTIELKCVISKIPQPTSYVTWKHGLRMLNYDTSRGGISVKTNLNSGGAVSRLYIANANRYDSGNYTCSLGDSAKTTIAVHVLNGENPAAAQQSGTITSWSRFAFYLVFISITISVLHQR</sequence>
<dbReference type="Proteomes" id="UP000183832">
    <property type="component" value="Unassembled WGS sequence"/>
</dbReference>
<evidence type="ECO:0000259" key="2">
    <source>
        <dbReference type="PROSITE" id="PS50835"/>
    </source>
</evidence>
<dbReference type="GO" id="GO:0050808">
    <property type="term" value="P:synapse organization"/>
    <property type="evidence" value="ECO:0007669"/>
    <property type="project" value="TreeGrafter"/>
</dbReference>
<dbReference type="SMART" id="SM00409">
    <property type="entry name" value="IG"/>
    <property type="match status" value="2"/>
</dbReference>
<dbReference type="InterPro" id="IPR003598">
    <property type="entry name" value="Ig_sub2"/>
</dbReference>
<dbReference type="AlphaFoldDB" id="A0A1J1ICX0"/>
<dbReference type="Pfam" id="PF07686">
    <property type="entry name" value="V-set"/>
    <property type="match status" value="1"/>
</dbReference>
<feature type="domain" description="Ig-like" evidence="2">
    <location>
        <begin position="61"/>
        <end position="150"/>
    </location>
</feature>
<dbReference type="InterPro" id="IPR013106">
    <property type="entry name" value="Ig_V-set"/>
</dbReference>
<protein>
    <submittedName>
        <fullName evidence="3">CLUMA_CG011420, isoform A</fullName>
    </submittedName>
</protein>
<dbReference type="InterPro" id="IPR003599">
    <property type="entry name" value="Ig_sub"/>
</dbReference>
<dbReference type="PANTHER" id="PTHR23279:SF12">
    <property type="entry name" value="DEFECTIVE PROBOSCIS EXTENSION RESPONSE 14, ISOFORM A-RELATED"/>
    <property type="match status" value="1"/>
</dbReference>
<dbReference type="SMART" id="SM00408">
    <property type="entry name" value="IGc2"/>
    <property type="match status" value="2"/>
</dbReference>
<dbReference type="Pfam" id="PF13927">
    <property type="entry name" value="Ig_3"/>
    <property type="match status" value="1"/>
</dbReference>
<name>A0A1J1ICX0_9DIPT</name>
<dbReference type="FunFam" id="2.60.40.10:FF:001598">
    <property type="entry name" value="Defective proboscis extension response"/>
    <property type="match status" value="1"/>
</dbReference>
<dbReference type="Gene3D" id="2.60.40.10">
    <property type="entry name" value="Immunoglobulins"/>
    <property type="match status" value="2"/>
</dbReference>
<dbReference type="InterPro" id="IPR013783">
    <property type="entry name" value="Ig-like_fold"/>
</dbReference>
<dbReference type="InterPro" id="IPR037448">
    <property type="entry name" value="Zig-8"/>
</dbReference>
<dbReference type="STRING" id="568069.A0A1J1ICX0"/>
<accession>A0A1J1ICX0</accession>
<keyword evidence="4" id="KW-1185">Reference proteome</keyword>
<dbReference type="InterPro" id="IPR036179">
    <property type="entry name" value="Ig-like_dom_sf"/>
</dbReference>
<gene>
    <name evidence="3" type="ORF">CLUMA_CG011420</name>
</gene>
<evidence type="ECO:0000313" key="4">
    <source>
        <dbReference type="Proteomes" id="UP000183832"/>
    </source>
</evidence>
<proteinExistence type="predicted"/>
<dbReference type="OrthoDB" id="6354602at2759"/>
<organism evidence="3 4">
    <name type="scientific">Clunio marinus</name>
    <dbReference type="NCBI Taxonomy" id="568069"/>
    <lineage>
        <taxon>Eukaryota</taxon>
        <taxon>Metazoa</taxon>
        <taxon>Ecdysozoa</taxon>
        <taxon>Arthropoda</taxon>
        <taxon>Hexapoda</taxon>
        <taxon>Insecta</taxon>
        <taxon>Pterygota</taxon>
        <taxon>Neoptera</taxon>
        <taxon>Endopterygota</taxon>
        <taxon>Diptera</taxon>
        <taxon>Nematocera</taxon>
        <taxon>Chironomoidea</taxon>
        <taxon>Chironomidae</taxon>
        <taxon>Clunio</taxon>
    </lineage>
</organism>
<dbReference type="PROSITE" id="PS50835">
    <property type="entry name" value="IG_LIKE"/>
    <property type="match status" value="2"/>
</dbReference>
<reference evidence="3 4" key="1">
    <citation type="submission" date="2015-04" db="EMBL/GenBank/DDBJ databases">
        <authorList>
            <person name="Syromyatnikov M.Y."/>
            <person name="Popov V.N."/>
        </authorList>
    </citation>
    <scope>NUCLEOTIDE SEQUENCE [LARGE SCALE GENOMIC DNA]</scope>
</reference>
<dbReference type="GO" id="GO:0032589">
    <property type="term" value="C:neuron projection membrane"/>
    <property type="evidence" value="ECO:0007669"/>
    <property type="project" value="TreeGrafter"/>
</dbReference>
<dbReference type="SUPFAM" id="SSF48726">
    <property type="entry name" value="Immunoglobulin"/>
    <property type="match status" value="2"/>
</dbReference>
<dbReference type="InterPro" id="IPR007110">
    <property type="entry name" value="Ig-like_dom"/>
</dbReference>
<feature type="signal peptide" evidence="1">
    <location>
        <begin position="1"/>
        <end position="18"/>
    </location>
</feature>
<evidence type="ECO:0000256" key="1">
    <source>
        <dbReference type="SAM" id="SignalP"/>
    </source>
</evidence>
<dbReference type="EMBL" id="CVRI01000047">
    <property type="protein sequence ID" value="CRK98051.1"/>
    <property type="molecule type" value="Genomic_DNA"/>
</dbReference>
<dbReference type="PANTHER" id="PTHR23279">
    <property type="entry name" value="DEFECTIVE PROBOSCIS EXTENSION RESPONSE DPR -RELATED"/>
    <property type="match status" value="1"/>
</dbReference>
<keyword evidence="1" id="KW-0732">Signal</keyword>
<dbReference type="FunFam" id="2.60.40.10:FF:001278">
    <property type="entry name" value="Defective proboscis extension response"/>
    <property type="match status" value="1"/>
</dbReference>
<feature type="chain" id="PRO_5009619130" evidence="1">
    <location>
        <begin position="19"/>
        <end position="305"/>
    </location>
</feature>